<protein>
    <submittedName>
        <fullName evidence="2">Uncharacterized protein</fullName>
    </submittedName>
</protein>
<accession>A0ABR0ZCF6</accession>
<proteinExistence type="predicted"/>
<evidence type="ECO:0000313" key="3">
    <source>
        <dbReference type="Proteomes" id="UP001369086"/>
    </source>
</evidence>
<evidence type="ECO:0000313" key="2">
    <source>
        <dbReference type="EMBL" id="KAK6482490.1"/>
    </source>
</evidence>
<feature type="compositionally biased region" description="Polar residues" evidence="1">
    <location>
        <begin position="1"/>
        <end position="22"/>
    </location>
</feature>
<dbReference type="Proteomes" id="UP001369086">
    <property type="component" value="Unassembled WGS sequence"/>
</dbReference>
<gene>
    <name evidence="2" type="ORF">HHUSO_G15511</name>
</gene>
<organism evidence="2 3">
    <name type="scientific">Huso huso</name>
    <name type="common">Beluga</name>
    <name type="synonym">Acipenser huso</name>
    <dbReference type="NCBI Taxonomy" id="61971"/>
    <lineage>
        <taxon>Eukaryota</taxon>
        <taxon>Metazoa</taxon>
        <taxon>Chordata</taxon>
        <taxon>Craniata</taxon>
        <taxon>Vertebrata</taxon>
        <taxon>Euteleostomi</taxon>
        <taxon>Actinopterygii</taxon>
        <taxon>Chondrostei</taxon>
        <taxon>Acipenseriformes</taxon>
        <taxon>Acipenseridae</taxon>
        <taxon>Huso</taxon>
    </lineage>
</organism>
<feature type="region of interest" description="Disordered" evidence="1">
    <location>
        <begin position="1"/>
        <end position="35"/>
    </location>
</feature>
<keyword evidence="3" id="KW-1185">Reference proteome</keyword>
<evidence type="ECO:0000256" key="1">
    <source>
        <dbReference type="SAM" id="MobiDB-lite"/>
    </source>
</evidence>
<comment type="caution">
    <text evidence="2">The sequence shown here is derived from an EMBL/GenBank/DDBJ whole genome shotgun (WGS) entry which is preliminary data.</text>
</comment>
<reference evidence="2 3" key="1">
    <citation type="submission" date="2021-05" db="EMBL/GenBank/DDBJ databases">
        <authorList>
            <person name="Zahm M."/>
            <person name="Klopp C."/>
            <person name="Cabau C."/>
            <person name="Kuhl H."/>
            <person name="Suciu R."/>
            <person name="Ciorpac M."/>
            <person name="Holostenco D."/>
            <person name="Gessner J."/>
            <person name="Wuertz S."/>
            <person name="Hohne C."/>
            <person name="Stock M."/>
            <person name="Gislard M."/>
            <person name="Lluch J."/>
            <person name="Milhes M."/>
            <person name="Lampietro C."/>
            <person name="Lopez Roques C."/>
            <person name="Donnadieu C."/>
            <person name="Du K."/>
            <person name="Schartl M."/>
            <person name="Guiguen Y."/>
        </authorList>
    </citation>
    <scope>NUCLEOTIDE SEQUENCE [LARGE SCALE GENOMIC DNA]</scope>
    <source>
        <strain evidence="2">Hh-F2</strain>
        <tissue evidence="2">Blood</tissue>
    </source>
</reference>
<sequence length="102" mass="11696">MSTLFKSLNTAYKNRNSDTGQNPVDGIESKQTQESDAANELKELGCVNHAFTLGYVSRESGNVTGDVSYKDNRHIYYFDYGQMHCYQTRQEHETIHIQLAER</sequence>
<dbReference type="EMBL" id="JAHFZB010000013">
    <property type="protein sequence ID" value="KAK6482490.1"/>
    <property type="molecule type" value="Genomic_DNA"/>
</dbReference>
<name>A0ABR0ZCF6_HUSHU</name>